<organism evidence="1 2">
    <name type="scientific">Mycolicibacterium arseniciresistens</name>
    <dbReference type="NCBI Taxonomy" id="3062257"/>
    <lineage>
        <taxon>Bacteria</taxon>
        <taxon>Bacillati</taxon>
        <taxon>Actinomycetota</taxon>
        <taxon>Actinomycetes</taxon>
        <taxon>Mycobacteriales</taxon>
        <taxon>Mycobacteriaceae</taxon>
        <taxon>Mycolicibacterium</taxon>
    </lineage>
</organism>
<dbReference type="RefSeq" id="WP_302916473.1">
    <property type="nucleotide sequence ID" value="NZ_JAUMSQ010000306.1"/>
</dbReference>
<dbReference type="EMBL" id="JAUMSQ010000306">
    <property type="protein sequence ID" value="MDO3639334.1"/>
    <property type="molecule type" value="Genomic_DNA"/>
</dbReference>
<keyword evidence="2" id="KW-1185">Reference proteome</keyword>
<name>A0ABT8UNF3_9MYCO</name>
<reference evidence="1" key="1">
    <citation type="submission" date="2023-07" db="EMBL/GenBank/DDBJ databases">
        <title>Mycolicibacterium sp. nov., a novel bacterial species.</title>
        <authorList>
            <person name="Cao Y."/>
        </authorList>
    </citation>
    <scope>NUCLEOTIDE SEQUENCE</scope>
    <source>
        <strain evidence="1">KC 300</strain>
    </source>
</reference>
<protein>
    <submittedName>
        <fullName evidence="1">Uncharacterized protein</fullName>
    </submittedName>
</protein>
<evidence type="ECO:0000313" key="2">
    <source>
        <dbReference type="Proteomes" id="UP001168823"/>
    </source>
</evidence>
<evidence type="ECO:0000313" key="1">
    <source>
        <dbReference type="EMBL" id="MDO3639334.1"/>
    </source>
</evidence>
<dbReference type="Proteomes" id="UP001168823">
    <property type="component" value="Unassembled WGS sequence"/>
</dbReference>
<comment type="caution">
    <text evidence="1">The sequence shown here is derived from an EMBL/GenBank/DDBJ whole genome shotgun (WGS) entry which is preliminary data.</text>
</comment>
<gene>
    <name evidence="1" type="ORF">Q2100_26565</name>
</gene>
<sequence>MPSLDGALSLRGHLIPADNLARIIVTDNSLNVSWTWTIRGGRTSENRWKTLGIPPVVWYWLPPTGLPGRGPSSFIDPGDGPTFREPVLLIALARDATVEPKLMRQFTKFYVQRQAFGGQKRGMEQVLAPDPTSLHSGTVWCDLTPKVTVFRIQDPEAMPSFDNPQSIIAAMGAPYALVSGNESPVPLESTDIRSIKDRLAAQLGYVWNSVLPPTLLIVPQPTSVVIQHREGHFQVQVAIKDPDERRFKYGANEPAAYAYSAACQGSTSLIIIHHDDNVTVTVQSGPGAVARSTFIYSRLLPHDEVPPQGAYLALDPQTDHRHELPDPTSFKSVLQLMIEVPLSFVPIVGDLYEFGQLAYMAATGRDFWGNPVSTNEILVYGALAALTVGATAYARMTSRSAQLGKELARIEQLSTDLRRMVDDADSSIQQGALLKQIKELPAPQQEKLVKMLETSMKNPRAAAALAENIQHAVHDTKAARKDVEKVADLDVKALLTEDMSSFANDMLRWEYNDYFKRWARLKDKRLAPLDWLLLTDRQWVVAYLRAHLGDDFRTVIKAAYGRLPSQATLTRPMLIFYDTMQIKLGINNYGVMQRRVQKFAGFGYFFELDHIIEQRFIRRLRAWTESVPEYLAFQTFLVPKNAGVAAEMIRIDRASHAIRYVHTAKTDIMRTLIPHGSEKLFNVQQIADATLFALKSLDADKYMIKIEVLEEDFRFLAQAMNQKMPVLRPWAQLTEDLFTAAKGWPQVK</sequence>
<accession>A0ABT8UNF3</accession>
<proteinExistence type="predicted"/>